<sequence length="259" mass="27420">MSKAIQQLAQAIENRQPAVLATVIEVRGASPAKVGAQIVLLPDGKTAGTVGGGKLEAAILSDARKALTEHHSGLFHYKLAEEGEDAIGTLCGGEVTVFIQPFLPAPQLVIVGGGHIGRPLKIMGEAAGFEVVVVDVQAGLATVPELEQVKLGEDSYVVLITTDHISDEAALRYALTTPAPYIGMIGSLAKCRTIREHLLADGFDPLQLERVYAPIGLDLGGVTPQEIAVAILAEVIACRHQKTRDTDSIKLRRLEMVKA</sequence>
<evidence type="ECO:0000259" key="1">
    <source>
        <dbReference type="Pfam" id="PF02625"/>
    </source>
</evidence>
<dbReference type="InterPro" id="IPR003777">
    <property type="entry name" value="XdhC_CoxI"/>
</dbReference>
<dbReference type="STRING" id="360411.AC812_11615"/>
<accession>A0A0P6X3Q4</accession>
<name>A0A0P6X3Q4_9CHLR</name>
<dbReference type="RefSeq" id="WP_061918656.1">
    <property type="nucleotide sequence ID" value="NZ_DF967971.1"/>
</dbReference>
<dbReference type="Pfam" id="PF02625">
    <property type="entry name" value="XdhC_CoxI"/>
    <property type="match status" value="1"/>
</dbReference>
<proteinExistence type="predicted"/>
<dbReference type="EMBL" id="LGHJ01000017">
    <property type="protein sequence ID" value="KPL74463.1"/>
    <property type="molecule type" value="Genomic_DNA"/>
</dbReference>
<dbReference type="InterPro" id="IPR027051">
    <property type="entry name" value="XdhC_Rossmann_dom"/>
</dbReference>
<feature type="domain" description="XdhC Rossmann" evidence="2">
    <location>
        <begin position="108"/>
        <end position="235"/>
    </location>
</feature>
<dbReference type="Proteomes" id="UP000050514">
    <property type="component" value="Unassembled WGS sequence"/>
</dbReference>
<keyword evidence="4" id="KW-1185">Reference proteome</keyword>
<dbReference type="Gene3D" id="3.40.50.720">
    <property type="entry name" value="NAD(P)-binding Rossmann-like Domain"/>
    <property type="match status" value="1"/>
</dbReference>
<evidence type="ECO:0000313" key="3">
    <source>
        <dbReference type="EMBL" id="KPL74463.1"/>
    </source>
</evidence>
<comment type="caution">
    <text evidence="3">The sequence shown here is derived from an EMBL/GenBank/DDBJ whole genome shotgun (WGS) entry which is preliminary data.</text>
</comment>
<dbReference type="InterPro" id="IPR052698">
    <property type="entry name" value="MoCofactor_Util/Proc"/>
</dbReference>
<dbReference type="OrthoDB" id="9773039at2"/>
<feature type="domain" description="XdhC- CoxI" evidence="1">
    <location>
        <begin position="12"/>
        <end position="77"/>
    </location>
</feature>
<evidence type="ECO:0000313" key="4">
    <source>
        <dbReference type="Proteomes" id="UP000050514"/>
    </source>
</evidence>
<dbReference type="Pfam" id="PF13478">
    <property type="entry name" value="XdhC_C"/>
    <property type="match status" value="1"/>
</dbReference>
<gene>
    <name evidence="3" type="ORF">AC812_11615</name>
</gene>
<evidence type="ECO:0008006" key="5">
    <source>
        <dbReference type="Google" id="ProtNLM"/>
    </source>
</evidence>
<organism evidence="3 4">
    <name type="scientific">Bellilinea caldifistulae</name>
    <dbReference type="NCBI Taxonomy" id="360411"/>
    <lineage>
        <taxon>Bacteria</taxon>
        <taxon>Bacillati</taxon>
        <taxon>Chloroflexota</taxon>
        <taxon>Anaerolineae</taxon>
        <taxon>Anaerolineales</taxon>
        <taxon>Anaerolineaceae</taxon>
        <taxon>Bellilinea</taxon>
    </lineage>
</organism>
<reference evidence="3 4" key="1">
    <citation type="submission" date="2015-07" db="EMBL/GenBank/DDBJ databases">
        <title>Draft genome of Bellilinea caldifistulae DSM 17877.</title>
        <authorList>
            <person name="Hemp J."/>
            <person name="Ward L.M."/>
            <person name="Pace L.A."/>
            <person name="Fischer W.W."/>
        </authorList>
    </citation>
    <scope>NUCLEOTIDE SEQUENCE [LARGE SCALE GENOMIC DNA]</scope>
    <source>
        <strain evidence="3 4">GOMI-1</strain>
    </source>
</reference>
<dbReference type="PANTHER" id="PTHR30388">
    <property type="entry name" value="ALDEHYDE OXIDOREDUCTASE MOLYBDENUM COFACTOR ASSEMBLY PROTEIN"/>
    <property type="match status" value="1"/>
</dbReference>
<dbReference type="AlphaFoldDB" id="A0A0P6X3Q4"/>
<dbReference type="PANTHER" id="PTHR30388:SF6">
    <property type="entry name" value="XANTHINE DEHYDROGENASE SUBUNIT A-RELATED"/>
    <property type="match status" value="1"/>
</dbReference>
<protein>
    <recommendedName>
        <fullName evidence="5">Xanthine dehydrogenase</fullName>
    </recommendedName>
</protein>
<evidence type="ECO:0000259" key="2">
    <source>
        <dbReference type="Pfam" id="PF13478"/>
    </source>
</evidence>